<feature type="non-terminal residue" evidence="1">
    <location>
        <position position="113"/>
    </location>
</feature>
<evidence type="ECO:0008006" key="2">
    <source>
        <dbReference type="Google" id="ProtNLM"/>
    </source>
</evidence>
<reference evidence="1" key="1">
    <citation type="journal article" date="2015" name="Nature">
        <title>Complex archaea that bridge the gap between prokaryotes and eukaryotes.</title>
        <authorList>
            <person name="Spang A."/>
            <person name="Saw J.H."/>
            <person name="Jorgensen S.L."/>
            <person name="Zaremba-Niedzwiedzka K."/>
            <person name="Martijn J."/>
            <person name="Lind A.E."/>
            <person name="van Eijk R."/>
            <person name="Schleper C."/>
            <person name="Guy L."/>
            <person name="Ettema T.J."/>
        </authorList>
    </citation>
    <scope>NUCLEOTIDE SEQUENCE</scope>
</reference>
<dbReference type="PROSITE" id="PS00092">
    <property type="entry name" value="N6_MTASE"/>
    <property type="match status" value="1"/>
</dbReference>
<evidence type="ECO:0000313" key="1">
    <source>
        <dbReference type="EMBL" id="KKL82211.1"/>
    </source>
</evidence>
<dbReference type="EMBL" id="LAZR01022335">
    <property type="protein sequence ID" value="KKL82211.1"/>
    <property type="molecule type" value="Genomic_DNA"/>
</dbReference>
<dbReference type="GO" id="GO:0008168">
    <property type="term" value="F:methyltransferase activity"/>
    <property type="evidence" value="ECO:0007669"/>
    <property type="project" value="InterPro"/>
</dbReference>
<organism evidence="1">
    <name type="scientific">marine sediment metagenome</name>
    <dbReference type="NCBI Taxonomy" id="412755"/>
    <lineage>
        <taxon>unclassified sequences</taxon>
        <taxon>metagenomes</taxon>
        <taxon>ecological metagenomes</taxon>
    </lineage>
</organism>
<name>A0A0F9FV75_9ZZZZ</name>
<protein>
    <recommendedName>
        <fullName evidence="2">DNA methylase N-4/N-6 domain-containing protein</fullName>
    </recommendedName>
</protein>
<sequence length="113" mass="13378">MDMTYLMQPPKKWTFEQPKLKEWVEKWCYGNVLNLFAGKVRLDVDELRVDVSNEFSPDEVCDAFRFVTTPPSIDFHTIILDPPYNLRKSREKYNGRWIGSLTKIKNELPKLLP</sequence>
<gene>
    <name evidence="1" type="ORF">LCGC14_1987050</name>
</gene>
<accession>A0A0F9FV75</accession>
<proteinExistence type="predicted"/>
<dbReference type="InterPro" id="IPR002052">
    <property type="entry name" value="DNA_methylase_N6_adenine_CS"/>
</dbReference>
<dbReference type="AlphaFoldDB" id="A0A0F9FV75"/>
<dbReference type="GO" id="GO:0003676">
    <property type="term" value="F:nucleic acid binding"/>
    <property type="evidence" value="ECO:0007669"/>
    <property type="project" value="InterPro"/>
</dbReference>
<comment type="caution">
    <text evidence="1">The sequence shown here is derived from an EMBL/GenBank/DDBJ whole genome shotgun (WGS) entry which is preliminary data.</text>
</comment>
<dbReference type="GO" id="GO:0032259">
    <property type="term" value="P:methylation"/>
    <property type="evidence" value="ECO:0007669"/>
    <property type="project" value="InterPro"/>
</dbReference>